<comment type="caution">
    <text evidence="2">The sequence shown here is derived from an EMBL/GenBank/DDBJ whole genome shotgun (WGS) entry which is preliminary data.</text>
</comment>
<feature type="signal peptide" evidence="1">
    <location>
        <begin position="1"/>
        <end position="20"/>
    </location>
</feature>
<accession>A0A3N5BEA3</accession>
<feature type="chain" id="PRO_5018195773" description="Beta-lactamase superfamily II metal-dependent hydrolase" evidence="1">
    <location>
        <begin position="21"/>
        <end position="246"/>
    </location>
</feature>
<keyword evidence="3" id="KW-1185">Reference proteome</keyword>
<dbReference type="InterPro" id="IPR036866">
    <property type="entry name" value="RibonucZ/Hydroxyglut_hydro"/>
</dbReference>
<sequence>MKYWISALVLVLMASFQASAEELVFEPVSSGNFAILHLNDEEVFLINTGSPNSQGEVLRYLNKVEDKHIKGILITQQTANNCGNLSEIVNRYKIDNIYMAKHDNSTCEIPQSMKKYTYQLTKNDRMAISSKYYIEFIFGEDSETGNFAISNGEFSCFWYENHIEIQNWDHKVQILYLPDQPSYAHLTEQELIKLDPEVAIINQRQNIKSLIELFQKQWVDIYTLKRGASAHISIVQNDYDFYLKKD</sequence>
<name>A0A3N5BEA3_9BACI</name>
<dbReference type="AlphaFoldDB" id="A0A3N5BEA3"/>
<evidence type="ECO:0008006" key="4">
    <source>
        <dbReference type="Google" id="ProtNLM"/>
    </source>
</evidence>
<proteinExistence type="predicted"/>
<gene>
    <name evidence="2" type="ORF">EDC24_0677</name>
</gene>
<evidence type="ECO:0000313" key="2">
    <source>
        <dbReference type="EMBL" id="RPF55793.1"/>
    </source>
</evidence>
<dbReference type="Gene3D" id="3.60.15.10">
    <property type="entry name" value="Ribonuclease Z/Hydroxyacylglutathione hydrolase-like"/>
    <property type="match status" value="1"/>
</dbReference>
<dbReference type="EMBL" id="RKRF01000007">
    <property type="protein sequence ID" value="RPF55793.1"/>
    <property type="molecule type" value="Genomic_DNA"/>
</dbReference>
<protein>
    <recommendedName>
        <fullName evidence="4">Beta-lactamase superfamily II metal-dependent hydrolase</fullName>
    </recommendedName>
</protein>
<evidence type="ECO:0000256" key="1">
    <source>
        <dbReference type="SAM" id="SignalP"/>
    </source>
</evidence>
<dbReference type="Proteomes" id="UP000276443">
    <property type="component" value="Unassembled WGS sequence"/>
</dbReference>
<dbReference type="RefSeq" id="WP_124219718.1">
    <property type="nucleotide sequence ID" value="NZ_RKRF01000007.1"/>
</dbReference>
<organism evidence="2 3">
    <name type="scientific">Aquisalibacillus elongatus</name>
    <dbReference type="NCBI Taxonomy" id="485577"/>
    <lineage>
        <taxon>Bacteria</taxon>
        <taxon>Bacillati</taxon>
        <taxon>Bacillota</taxon>
        <taxon>Bacilli</taxon>
        <taxon>Bacillales</taxon>
        <taxon>Bacillaceae</taxon>
        <taxon>Aquisalibacillus</taxon>
    </lineage>
</organism>
<reference evidence="2 3" key="1">
    <citation type="submission" date="2018-11" db="EMBL/GenBank/DDBJ databases">
        <title>Genomic Encyclopedia of Type Strains, Phase IV (KMG-IV): sequencing the most valuable type-strain genomes for metagenomic binning, comparative biology and taxonomic classification.</title>
        <authorList>
            <person name="Goeker M."/>
        </authorList>
    </citation>
    <scope>NUCLEOTIDE SEQUENCE [LARGE SCALE GENOMIC DNA]</scope>
    <source>
        <strain evidence="2 3">DSM 18090</strain>
    </source>
</reference>
<dbReference type="OrthoDB" id="2961267at2"/>
<keyword evidence="1" id="KW-0732">Signal</keyword>
<dbReference type="SUPFAM" id="SSF56281">
    <property type="entry name" value="Metallo-hydrolase/oxidoreductase"/>
    <property type="match status" value="1"/>
</dbReference>
<evidence type="ECO:0000313" key="3">
    <source>
        <dbReference type="Proteomes" id="UP000276443"/>
    </source>
</evidence>